<evidence type="ECO:0000256" key="1">
    <source>
        <dbReference type="SAM" id="MobiDB-lite"/>
    </source>
</evidence>
<sequence>MARIRTIKPEAFSSESLAAVSITAERTFFSLLTQADDHGRFRDQSAVIAGLLWSLRPEHGPIEVEDDLTQLAGNELICRYEGEDGKRYLHIVTFSKHQKVNRPSGVRHPNCPYHDGGRVPLTSPLAQGGLREASVHHQAPAPELARTPHAASANLISAGQDGFTEPSVQRQGEVREPTPSPHGPDLGPRIMDLGSPLGGASAPTPSQTVTAQQMVGEYAAACGKRPPESVLGHVGREIKKLLREGIDPEHVRAGVERMRVKSLHPACCPAWSTRP</sequence>
<evidence type="ECO:0000313" key="3">
    <source>
        <dbReference type="Proteomes" id="UP000600026"/>
    </source>
</evidence>
<keyword evidence="3" id="KW-1185">Reference proteome</keyword>
<dbReference type="Proteomes" id="UP000600026">
    <property type="component" value="Unassembled WGS sequence"/>
</dbReference>
<name>A0A919GZ14_9ACTN</name>
<feature type="region of interest" description="Disordered" evidence="1">
    <location>
        <begin position="160"/>
        <end position="188"/>
    </location>
</feature>
<comment type="caution">
    <text evidence="2">The sequence shown here is derived from an EMBL/GenBank/DDBJ whole genome shotgun (WGS) entry which is preliminary data.</text>
</comment>
<organism evidence="2 3">
    <name type="scientific">Streptomyces xanthophaeus</name>
    <dbReference type="NCBI Taxonomy" id="67385"/>
    <lineage>
        <taxon>Bacteria</taxon>
        <taxon>Bacillati</taxon>
        <taxon>Actinomycetota</taxon>
        <taxon>Actinomycetes</taxon>
        <taxon>Kitasatosporales</taxon>
        <taxon>Streptomycetaceae</taxon>
        <taxon>Streptomyces</taxon>
    </lineage>
</organism>
<evidence type="ECO:0008006" key="4">
    <source>
        <dbReference type="Google" id="ProtNLM"/>
    </source>
</evidence>
<evidence type="ECO:0000313" key="2">
    <source>
        <dbReference type="EMBL" id="GHI86534.1"/>
    </source>
</evidence>
<proteinExistence type="predicted"/>
<dbReference type="AlphaFoldDB" id="A0A919GZ14"/>
<accession>A0A919GZ14</accession>
<reference evidence="2" key="1">
    <citation type="submission" date="2020-09" db="EMBL/GenBank/DDBJ databases">
        <title>Whole genome shotgun sequence of Streptomyces xanthophaeus NBRC 12829.</title>
        <authorList>
            <person name="Komaki H."/>
            <person name="Tamura T."/>
        </authorList>
    </citation>
    <scope>NUCLEOTIDE SEQUENCE</scope>
    <source>
        <strain evidence="2">NBRC 12829</strain>
    </source>
</reference>
<dbReference type="EMBL" id="BNEE01000006">
    <property type="protein sequence ID" value="GHI86534.1"/>
    <property type="molecule type" value="Genomic_DNA"/>
</dbReference>
<protein>
    <recommendedName>
        <fullName evidence="4">Phage or prophage related protein</fullName>
    </recommendedName>
</protein>
<gene>
    <name evidence="2" type="ORF">Sxan_38980</name>
</gene>